<keyword evidence="8" id="KW-0498">Mitosis</keyword>
<evidence type="ECO:0000256" key="3">
    <source>
        <dbReference type="ARBA" id="ARBA00010809"/>
    </source>
</evidence>
<evidence type="ECO:0000256" key="9">
    <source>
        <dbReference type="ARBA" id="ARBA00022786"/>
    </source>
</evidence>
<evidence type="ECO:0000256" key="8">
    <source>
        <dbReference type="ARBA" id="ARBA00022776"/>
    </source>
</evidence>
<dbReference type="PANTHER" id="PTHR15660">
    <property type="entry name" value="BRISC AND BRCA1-A COMPLEX MEMBER 1"/>
    <property type="match status" value="1"/>
</dbReference>
<name>A0A507DEB6_9FUNG</name>
<sequence>MSPPERILFFVDVSAEMGREQLKPSGMTRINVTKNLLKRFIWLKSSFSRNHEYGIVELGSCANWHTPFTNDICSIISALDSLQCHEDDFESMEADSILETILQAQPDIPNPPTAPSLRAIIIYGRSDVVPSQPDPEQLANLRANPCIFIDAIYLHGSVRTYGPVIQQIFDRISEFELREDMYMFELSQRSATYGISMARLLAHPLQRVKKQADAFPVLSN</sequence>
<evidence type="ECO:0000256" key="11">
    <source>
        <dbReference type="ARBA" id="ARBA00023204"/>
    </source>
</evidence>
<dbReference type="GO" id="GO:0070552">
    <property type="term" value="C:BRISC complex"/>
    <property type="evidence" value="ECO:0007669"/>
    <property type="project" value="InterPro"/>
</dbReference>
<keyword evidence="18" id="KW-1185">Reference proteome</keyword>
<accession>A0A507DEB6</accession>
<dbReference type="VEuPathDB" id="FungiDB:SeMB42_g01480"/>
<dbReference type="GO" id="GO:0006325">
    <property type="term" value="P:chromatin organization"/>
    <property type="evidence" value="ECO:0007669"/>
    <property type="project" value="UniProtKB-KW"/>
</dbReference>
<dbReference type="InterPro" id="IPR026126">
    <property type="entry name" value="BABAM1"/>
</dbReference>
<evidence type="ECO:0000256" key="14">
    <source>
        <dbReference type="ARBA" id="ARBA00030984"/>
    </source>
</evidence>
<evidence type="ECO:0000256" key="2">
    <source>
        <dbReference type="ARBA" id="ARBA00004496"/>
    </source>
</evidence>
<dbReference type="SUPFAM" id="SSF53300">
    <property type="entry name" value="vWA-like"/>
    <property type="match status" value="1"/>
</dbReference>
<dbReference type="Proteomes" id="UP000320475">
    <property type="component" value="Unassembled WGS sequence"/>
</dbReference>
<evidence type="ECO:0000256" key="6">
    <source>
        <dbReference type="ARBA" id="ARBA00022618"/>
    </source>
</evidence>
<keyword evidence="9" id="KW-0833">Ubl conjugation pathway</keyword>
<dbReference type="GO" id="GO:0007095">
    <property type="term" value="P:mitotic G2 DNA damage checkpoint signaling"/>
    <property type="evidence" value="ECO:0007669"/>
    <property type="project" value="TreeGrafter"/>
</dbReference>
<reference evidence="18 19" key="1">
    <citation type="journal article" date="2019" name="Sci. Rep.">
        <title>Comparative genomics of chytrid fungi reveal insights into the obligate biotrophic and pathogenic lifestyle of Synchytrium endobioticum.</title>
        <authorList>
            <person name="van de Vossenberg B.T.L.H."/>
            <person name="Warris S."/>
            <person name="Nguyen H.D.T."/>
            <person name="van Gent-Pelzer M.P.E."/>
            <person name="Joly D.L."/>
            <person name="van de Geest H.C."/>
            <person name="Bonants P.J.M."/>
            <person name="Smith D.S."/>
            <person name="Levesque C.A."/>
            <person name="van der Lee T.A.J."/>
        </authorList>
    </citation>
    <scope>NUCLEOTIDE SEQUENCE [LARGE SCALE GENOMIC DNA]</scope>
    <source>
        <strain evidence="16 19">LEV6574</strain>
        <strain evidence="17 18">MB42</strain>
    </source>
</reference>
<gene>
    <name evidence="16" type="ORF">SeLEV6574_g01193</name>
    <name evidence="17" type="ORF">SeMB42_g01480</name>
</gene>
<dbReference type="GO" id="GO:0006302">
    <property type="term" value="P:double-strand break repair"/>
    <property type="evidence" value="ECO:0007669"/>
    <property type="project" value="TreeGrafter"/>
</dbReference>
<keyword evidence="13" id="KW-0131">Cell cycle</keyword>
<evidence type="ECO:0000256" key="12">
    <source>
        <dbReference type="ARBA" id="ARBA00023242"/>
    </source>
</evidence>
<dbReference type="PANTHER" id="PTHR15660:SF1">
    <property type="entry name" value="BRISC AND BRCA1-A COMPLEX MEMBER 1"/>
    <property type="match status" value="1"/>
</dbReference>
<dbReference type="OrthoDB" id="547311at2759"/>
<dbReference type="InterPro" id="IPR036465">
    <property type="entry name" value="vWFA_dom_sf"/>
</dbReference>
<comment type="similarity">
    <text evidence="3">Belongs to the BABAM1 family.</text>
</comment>
<dbReference type="Gene3D" id="3.40.50.410">
    <property type="entry name" value="von Willebrand factor, type A domain"/>
    <property type="match status" value="1"/>
</dbReference>
<keyword evidence="11" id="KW-0234">DNA repair</keyword>
<keyword evidence="7" id="KW-0227">DNA damage</keyword>
<organism evidence="16 19">
    <name type="scientific">Synchytrium endobioticum</name>
    <dbReference type="NCBI Taxonomy" id="286115"/>
    <lineage>
        <taxon>Eukaryota</taxon>
        <taxon>Fungi</taxon>
        <taxon>Fungi incertae sedis</taxon>
        <taxon>Chytridiomycota</taxon>
        <taxon>Chytridiomycota incertae sedis</taxon>
        <taxon>Chytridiomycetes</taxon>
        <taxon>Synchytriales</taxon>
        <taxon>Synchytriaceae</taxon>
        <taxon>Synchytrium</taxon>
    </lineage>
</organism>
<evidence type="ECO:0000313" key="16">
    <source>
        <dbReference type="EMBL" id="TPX49934.1"/>
    </source>
</evidence>
<dbReference type="EMBL" id="QEAN01000038">
    <property type="protein sequence ID" value="TPX52350.1"/>
    <property type="molecule type" value="Genomic_DNA"/>
</dbReference>
<comment type="subcellular location">
    <subcellularLocation>
        <location evidence="2">Cytoplasm</location>
    </subcellularLocation>
    <subcellularLocation>
        <location evidence="1">Nucleus</location>
    </subcellularLocation>
</comment>
<evidence type="ECO:0000313" key="19">
    <source>
        <dbReference type="Proteomes" id="UP000320475"/>
    </source>
</evidence>
<dbReference type="CDD" id="cd21502">
    <property type="entry name" value="vWA_BABAM1"/>
    <property type="match status" value="1"/>
</dbReference>
<evidence type="ECO:0000256" key="15">
    <source>
        <dbReference type="ARBA" id="ARBA00031038"/>
    </source>
</evidence>
<evidence type="ECO:0000313" key="17">
    <source>
        <dbReference type="EMBL" id="TPX52350.1"/>
    </source>
</evidence>
<evidence type="ECO:0000313" key="18">
    <source>
        <dbReference type="Proteomes" id="UP000317494"/>
    </source>
</evidence>
<keyword evidence="6" id="KW-0132">Cell division</keyword>
<dbReference type="GO" id="GO:0045739">
    <property type="term" value="P:positive regulation of DNA repair"/>
    <property type="evidence" value="ECO:0007669"/>
    <property type="project" value="InterPro"/>
</dbReference>
<dbReference type="GO" id="GO:0016604">
    <property type="term" value="C:nuclear body"/>
    <property type="evidence" value="ECO:0007669"/>
    <property type="project" value="TreeGrafter"/>
</dbReference>
<dbReference type="Proteomes" id="UP000317494">
    <property type="component" value="Unassembled WGS sequence"/>
</dbReference>
<evidence type="ECO:0000256" key="1">
    <source>
        <dbReference type="ARBA" id="ARBA00004123"/>
    </source>
</evidence>
<keyword evidence="12" id="KW-0539">Nucleus</keyword>
<evidence type="ECO:0000256" key="10">
    <source>
        <dbReference type="ARBA" id="ARBA00022853"/>
    </source>
</evidence>
<evidence type="ECO:0000256" key="4">
    <source>
        <dbReference type="ARBA" id="ARBA00019437"/>
    </source>
</evidence>
<evidence type="ECO:0000256" key="13">
    <source>
        <dbReference type="ARBA" id="ARBA00023306"/>
    </source>
</evidence>
<keyword evidence="10" id="KW-0156">Chromatin regulator</keyword>
<dbReference type="EMBL" id="QEAM01000025">
    <property type="protein sequence ID" value="TPX49934.1"/>
    <property type="molecule type" value="Genomic_DNA"/>
</dbReference>
<evidence type="ECO:0000256" key="5">
    <source>
        <dbReference type="ARBA" id="ARBA00022490"/>
    </source>
</evidence>
<evidence type="ECO:0000256" key="7">
    <source>
        <dbReference type="ARBA" id="ARBA00022763"/>
    </source>
</evidence>
<dbReference type="GO" id="GO:0005737">
    <property type="term" value="C:cytoplasm"/>
    <property type="evidence" value="ECO:0007669"/>
    <property type="project" value="UniProtKB-SubCell"/>
</dbReference>
<proteinExistence type="inferred from homology"/>
<dbReference type="GO" id="GO:0051301">
    <property type="term" value="P:cell division"/>
    <property type="evidence" value="ECO:0007669"/>
    <property type="project" value="UniProtKB-KW"/>
</dbReference>
<comment type="caution">
    <text evidence="16">The sequence shown here is derived from an EMBL/GenBank/DDBJ whole genome shotgun (WGS) entry which is preliminary data.</text>
</comment>
<keyword evidence="5" id="KW-0963">Cytoplasm</keyword>
<dbReference type="AlphaFoldDB" id="A0A507DEB6"/>
<dbReference type="STRING" id="286115.A0A507DEB6"/>
<protein>
    <recommendedName>
        <fullName evidence="4">BRISC and BRCA1-A complex member 1</fullName>
    </recommendedName>
    <alternativeName>
        <fullName evidence="14">Mediator of RAP80 interactions and targeting subunit of 40 kDa</fullName>
    </alternativeName>
    <alternativeName>
        <fullName evidence="15">New component of the BRCA1-A complex</fullName>
    </alternativeName>
</protein>